<protein>
    <submittedName>
        <fullName evidence="2">Ubiquitin-like domain-containing protein</fullName>
    </submittedName>
</protein>
<sequence>MIKVTCFKDTLTILSESLPKKRQMLYFFQIVQEDICQNRRLRNIYDDDDEILTFNLIHIKMLI</sequence>
<evidence type="ECO:0000313" key="2">
    <source>
        <dbReference type="WBParaSite" id="SPAL_0001055750.1"/>
    </source>
</evidence>
<name>A0A0N5BXN4_STREA</name>
<accession>A0A0N5BXN4</accession>
<evidence type="ECO:0000313" key="1">
    <source>
        <dbReference type="Proteomes" id="UP000046392"/>
    </source>
</evidence>
<organism evidence="1 2">
    <name type="scientific">Strongyloides papillosus</name>
    <name type="common">Intestinal threadworm</name>
    <dbReference type="NCBI Taxonomy" id="174720"/>
    <lineage>
        <taxon>Eukaryota</taxon>
        <taxon>Metazoa</taxon>
        <taxon>Ecdysozoa</taxon>
        <taxon>Nematoda</taxon>
        <taxon>Chromadorea</taxon>
        <taxon>Rhabditida</taxon>
        <taxon>Tylenchina</taxon>
        <taxon>Panagrolaimomorpha</taxon>
        <taxon>Strongyloidoidea</taxon>
        <taxon>Strongyloididae</taxon>
        <taxon>Strongyloides</taxon>
    </lineage>
</organism>
<dbReference type="WBParaSite" id="SPAL_0001055750.1">
    <property type="protein sequence ID" value="SPAL_0001055750.1"/>
    <property type="gene ID" value="SPAL_0001055750"/>
</dbReference>
<dbReference type="Proteomes" id="UP000046392">
    <property type="component" value="Unplaced"/>
</dbReference>
<reference evidence="2" key="1">
    <citation type="submission" date="2017-02" db="UniProtKB">
        <authorList>
            <consortium name="WormBaseParasite"/>
        </authorList>
    </citation>
    <scope>IDENTIFICATION</scope>
</reference>
<proteinExistence type="predicted"/>
<dbReference type="AlphaFoldDB" id="A0A0N5BXN4"/>
<keyword evidence="1" id="KW-1185">Reference proteome</keyword>